<feature type="compositionally biased region" description="Basic and acidic residues" evidence="11">
    <location>
        <begin position="587"/>
        <end position="604"/>
    </location>
</feature>
<evidence type="ECO:0000313" key="13">
    <source>
        <dbReference type="Proteomes" id="UP000243515"/>
    </source>
</evidence>
<feature type="region of interest" description="Disordered" evidence="11">
    <location>
        <begin position="376"/>
        <end position="398"/>
    </location>
</feature>
<dbReference type="AlphaFoldDB" id="A0A232LND1"/>
<dbReference type="GO" id="GO:0005047">
    <property type="term" value="F:signal recognition particle binding"/>
    <property type="evidence" value="ECO:0007669"/>
    <property type="project" value="InterPro"/>
</dbReference>
<gene>
    <name evidence="12" type="ORF">Egran_06583</name>
</gene>
<evidence type="ECO:0000256" key="4">
    <source>
        <dbReference type="ARBA" id="ARBA00022490"/>
    </source>
</evidence>
<dbReference type="PANTHER" id="PTHR12860">
    <property type="entry name" value="SIGNAL RECOGNITION PARTICLE 68 KDA PROTEIN"/>
    <property type="match status" value="1"/>
</dbReference>
<dbReference type="GO" id="GO:0005786">
    <property type="term" value="C:signal recognition particle, endoplasmic reticulum targeting"/>
    <property type="evidence" value="ECO:0007669"/>
    <property type="project" value="UniProtKB-KW"/>
</dbReference>
<sequence length="611" mass="67485">MDITNFIISRRETASLAGDYKTYGAQNSRRLHTIRKKLGQTTPKGRKYVAKPPITSENVASNEAYVHSLLISSERAWANAMHMKSLHSTDISSKGIVGASKRHIITRLNKATGYARQLLVVLQDRAASGATLIDLLEARGYHSMLSGALWMEKRRWEEALRSYSVARVIYNVLGAKLKKDAFRDLIVSTVDPSLRYAAYQMKISRSQPLPSLAIQFFPHDREIRSEVETVDPASLTEEAGRIRKAADGLVQQLPDKITWRSRTVALEDASIAQALAAASAAESRLSSWLLESVGSSASPKDKAVAYENVILASQDAVDATKAAIDELTNEGVDRGDPRVQALQVTRTAVNYSLIGWRVGRNRVLCGEHDGLLFETEPSKLPEKSRGKNNAKRSGVEGTGKKLARLRERIALYDSTLQSLDFVQELPGVIGDAAFVRELEAKRNYFRALRCLSIGRSHGFLGKSTNALALYSRALDLVSAVDLSTPSETTATGAPTIDISPEQLRASRTVLRSLVMQYRGVVTLEKLSGPKAGGSSCQPPLIERMDEYAADSLDLSNLVPYPPKMQPIPVKPLFLDVAWNYIDYPRDDQVEPANKDTEERKEGRRGWFGFGR</sequence>
<reference evidence="12 13" key="1">
    <citation type="journal article" date="2015" name="Environ. Microbiol.">
        <title>Metagenome sequence of Elaphomyces granulatus from sporocarp tissue reveals Ascomycota ectomycorrhizal fingerprints of genome expansion and a Proteobacteria-rich microbiome.</title>
        <authorList>
            <person name="Quandt C.A."/>
            <person name="Kohler A."/>
            <person name="Hesse C.N."/>
            <person name="Sharpton T.J."/>
            <person name="Martin F."/>
            <person name="Spatafora J.W."/>
        </authorList>
    </citation>
    <scope>NUCLEOTIDE SEQUENCE [LARGE SCALE GENOMIC DNA]</scope>
    <source>
        <strain evidence="12 13">OSC145934</strain>
    </source>
</reference>
<name>A0A232LND1_9EURO</name>
<feature type="region of interest" description="Disordered" evidence="11">
    <location>
        <begin position="587"/>
        <end position="611"/>
    </location>
</feature>
<keyword evidence="5 10" id="KW-0694">RNA-binding</keyword>
<comment type="subcellular location">
    <subcellularLocation>
        <location evidence="1 10">Cytoplasm</location>
    </subcellularLocation>
    <subcellularLocation>
        <location evidence="2">Nucleus</location>
        <location evidence="2">Nucleolus</location>
    </subcellularLocation>
</comment>
<evidence type="ECO:0000256" key="10">
    <source>
        <dbReference type="PIRNR" id="PIRNR038995"/>
    </source>
</evidence>
<keyword evidence="7" id="KW-0539">Nucleus</keyword>
<dbReference type="PIRSF" id="PIRSF038995">
    <property type="entry name" value="SRP68"/>
    <property type="match status" value="1"/>
</dbReference>
<keyword evidence="13" id="KW-1185">Reference proteome</keyword>
<evidence type="ECO:0000256" key="9">
    <source>
        <dbReference type="ARBA" id="ARBA00029498"/>
    </source>
</evidence>
<accession>A0A232LND1</accession>
<proteinExistence type="inferred from homology"/>
<dbReference type="GO" id="GO:0030942">
    <property type="term" value="F:endoplasmic reticulum signal peptide binding"/>
    <property type="evidence" value="ECO:0007669"/>
    <property type="project" value="InterPro"/>
</dbReference>
<dbReference type="InterPro" id="IPR026258">
    <property type="entry name" value="SRP68"/>
</dbReference>
<evidence type="ECO:0000256" key="1">
    <source>
        <dbReference type="ARBA" id="ARBA00004496"/>
    </source>
</evidence>
<evidence type="ECO:0000256" key="3">
    <source>
        <dbReference type="ARBA" id="ARBA00009352"/>
    </source>
</evidence>
<dbReference type="Gene3D" id="1.10.3450.40">
    <property type="entry name" value="Signal recognition particle, SRP68 subunit, RNA-binding domain"/>
    <property type="match status" value="1"/>
</dbReference>
<dbReference type="GO" id="GO:0006614">
    <property type="term" value="P:SRP-dependent cotranslational protein targeting to membrane"/>
    <property type="evidence" value="ECO:0007669"/>
    <property type="project" value="InterPro"/>
</dbReference>
<dbReference type="Proteomes" id="UP000243515">
    <property type="component" value="Unassembled WGS sequence"/>
</dbReference>
<dbReference type="EMBL" id="NPHW01006634">
    <property type="protein sequence ID" value="OXV05649.1"/>
    <property type="molecule type" value="Genomic_DNA"/>
</dbReference>
<evidence type="ECO:0000256" key="11">
    <source>
        <dbReference type="SAM" id="MobiDB-lite"/>
    </source>
</evidence>
<feature type="compositionally biased region" description="Basic and acidic residues" evidence="11">
    <location>
        <begin position="376"/>
        <end position="385"/>
    </location>
</feature>
<dbReference type="Pfam" id="PF16969">
    <property type="entry name" value="SRP68"/>
    <property type="match status" value="1"/>
</dbReference>
<comment type="similarity">
    <text evidence="3 10">Belongs to the SRP68 family.</text>
</comment>
<evidence type="ECO:0000256" key="5">
    <source>
        <dbReference type="ARBA" id="ARBA00022884"/>
    </source>
</evidence>
<dbReference type="PANTHER" id="PTHR12860:SF0">
    <property type="entry name" value="SIGNAL RECOGNITION PARTICLE SUBUNIT SRP68"/>
    <property type="match status" value="1"/>
</dbReference>
<keyword evidence="6 10" id="KW-0733">Signal recognition particle</keyword>
<organism evidence="12 13">
    <name type="scientific">Elaphomyces granulatus</name>
    <dbReference type="NCBI Taxonomy" id="519963"/>
    <lineage>
        <taxon>Eukaryota</taxon>
        <taxon>Fungi</taxon>
        <taxon>Dikarya</taxon>
        <taxon>Ascomycota</taxon>
        <taxon>Pezizomycotina</taxon>
        <taxon>Eurotiomycetes</taxon>
        <taxon>Eurotiomycetidae</taxon>
        <taxon>Eurotiales</taxon>
        <taxon>Elaphomycetaceae</taxon>
        <taxon>Elaphomyces</taxon>
    </lineage>
</organism>
<evidence type="ECO:0000256" key="7">
    <source>
        <dbReference type="ARBA" id="ARBA00023242"/>
    </source>
</evidence>
<protein>
    <recommendedName>
        <fullName evidence="9 10">Signal recognition particle subunit SRP68</fullName>
        <shortName evidence="10">SRP68</shortName>
    </recommendedName>
</protein>
<evidence type="ECO:0000256" key="6">
    <source>
        <dbReference type="ARBA" id="ARBA00023135"/>
    </source>
</evidence>
<evidence type="ECO:0000256" key="2">
    <source>
        <dbReference type="ARBA" id="ARBA00004604"/>
    </source>
</evidence>
<comment type="caution">
    <text evidence="12">The sequence shown here is derived from an EMBL/GenBank/DDBJ whole genome shotgun (WGS) entry which is preliminary data.</text>
</comment>
<dbReference type="InterPro" id="IPR038253">
    <property type="entry name" value="SRP68_N_sf"/>
</dbReference>
<comment type="function">
    <text evidence="10">Component of the signal recognition particle (SRP) complex, a ribonucleoprotein complex that mediates the cotranslational targeting of secretory and membrane proteins to the endoplasmic reticulum (ER). The SRP complex interacts with the signal sequence in nascent secretory and membrane proteins and directs them to the membrane of the ER.</text>
</comment>
<dbReference type="InterPro" id="IPR034652">
    <property type="entry name" value="SRP68-RBD"/>
</dbReference>
<keyword evidence="8 10" id="KW-0687">Ribonucleoprotein</keyword>
<dbReference type="GO" id="GO:0005730">
    <property type="term" value="C:nucleolus"/>
    <property type="evidence" value="ECO:0007669"/>
    <property type="project" value="UniProtKB-SubCell"/>
</dbReference>
<keyword evidence="4 10" id="KW-0963">Cytoplasm</keyword>
<evidence type="ECO:0000313" key="12">
    <source>
        <dbReference type="EMBL" id="OXV05649.1"/>
    </source>
</evidence>
<evidence type="ECO:0000256" key="8">
    <source>
        <dbReference type="ARBA" id="ARBA00023274"/>
    </source>
</evidence>
<dbReference type="CDD" id="cd15481">
    <property type="entry name" value="SRP68-RBD"/>
    <property type="match status" value="1"/>
</dbReference>
<dbReference type="OrthoDB" id="10255118at2759"/>
<dbReference type="GO" id="GO:0008312">
    <property type="term" value="F:7S RNA binding"/>
    <property type="evidence" value="ECO:0007669"/>
    <property type="project" value="InterPro"/>
</dbReference>